<dbReference type="KEGG" id="vg:80397768"/>
<proteinExistence type="predicted"/>
<evidence type="ECO:0000313" key="1">
    <source>
        <dbReference type="EMBL" id="QUE30208.1"/>
    </source>
</evidence>
<organism evidence="1 2">
    <name type="scientific">Pseudomonas phage BUCT566</name>
    <dbReference type="NCBI Taxonomy" id="2829367"/>
    <lineage>
        <taxon>Viruses</taxon>
        <taxon>Duplodnaviria</taxon>
        <taxon>Heunggongvirae</taxon>
        <taxon>Uroviricota</taxon>
        <taxon>Caudoviricetes</taxon>
        <taxon>Lishizhenvirus</taxon>
        <taxon>Lishizhenvirus BUCT566</taxon>
    </lineage>
</organism>
<dbReference type="EMBL" id="MW748993">
    <property type="protein sequence ID" value="QUE30208.1"/>
    <property type="molecule type" value="Genomic_DNA"/>
</dbReference>
<reference evidence="1" key="1">
    <citation type="submission" date="2021-03" db="EMBL/GenBank/DDBJ databases">
        <authorList>
            <person name="Tong Y."/>
            <person name="Li F."/>
            <person name="Tian F."/>
            <person name="Li J."/>
        </authorList>
    </citation>
    <scope>NUCLEOTIDE SEQUENCE</scope>
</reference>
<keyword evidence="2" id="KW-1185">Reference proteome</keyword>
<sequence>MAKKGIDSAIIHAKRMAKLNSASSSYGCRTLFMHLSALRPDTRTSHAARHGKLFTADQVREWYARDGNSEGCRCSLVEVLVDEQGIPLTPMLVERARQTFENMKAKGRGDWTREL</sequence>
<dbReference type="RefSeq" id="YP_010773488.1">
    <property type="nucleotide sequence ID" value="NC_074664.1"/>
</dbReference>
<dbReference type="Proteomes" id="UP000680794">
    <property type="component" value="Segment"/>
</dbReference>
<evidence type="ECO:0000313" key="2">
    <source>
        <dbReference type="Proteomes" id="UP000680794"/>
    </source>
</evidence>
<name>A0A8T8JEE0_9CAUD</name>
<protein>
    <submittedName>
        <fullName evidence="1">Oligosaccharide repeat unit polymerase</fullName>
    </submittedName>
</protein>
<dbReference type="GeneID" id="80397768"/>
<accession>A0A8T8JEE0</accession>